<evidence type="ECO:0000259" key="6">
    <source>
        <dbReference type="PROSITE" id="PS50043"/>
    </source>
</evidence>
<evidence type="ECO:0000313" key="9">
    <source>
        <dbReference type="Proteomes" id="UP000501830"/>
    </source>
</evidence>
<keyword evidence="2" id="KW-0805">Transcription regulation</keyword>
<keyword evidence="1 5" id="KW-0597">Phosphoprotein</keyword>
<dbReference type="SMART" id="SM00421">
    <property type="entry name" value="HTH_LUXR"/>
    <property type="match status" value="1"/>
</dbReference>
<evidence type="ECO:0000313" key="8">
    <source>
        <dbReference type="EMBL" id="QIK52722.1"/>
    </source>
</evidence>
<dbReference type="GO" id="GO:0006355">
    <property type="term" value="P:regulation of DNA-templated transcription"/>
    <property type="evidence" value="ECO:0007669"/>
    <property type="project" value="InterPro"/>
</dbReference>
<dbReference type="SMART" id="SM00448">
    <property type="entry name" value="REC"/>
    <property type="match status" value="1"/>
</dbReference>
<dbReference type="SUPFAM" id="SSF46894">
    <property type="entry name" value="C-terminal effector domain of the bipartite response regulators"/>
    <property type="match status" value="1"/>
</dbReference>
<evidence type="ECO:0000256" key="5">
    <source>
        <dbReference type="PROSITE-ProRule" id="PRU00169"/>
    </source>
</evidence>
<dbReference type="SUPFAM" id="SSF52172">
    <property type="entry name" value="CheY-like"/>
    <property type="match status" value="1"/>
</dbReference>
<reference evidence="8 9" key="1">
    <citation type="journal article" date="2017" name="Int. J. Syst. Evol. Microbiol.">
        <title>Jeotgalibaca porci sp. nov. and Jeotgalibaca arthritidis sp. nov., isolated from pigs, and emended description of the genus Jeotgalibaca.</title>
        <authorList>
            <person name="Zamora L."/>
            <person name="Perez-Sancho M."/>
            <person name="Dominguez L."/>
            <person name="Fernandez-Garayzabal J.F."/>
            <person name="Vela A.I."/>
        </authorList>
    </citation>
    <scope>NUCLEOTIDE SEQUENCE [LARGE SCALE GENOMIC DNA]</scope>
    <source>
        <strain evidence="8 9">CCUG 69148</strain>
    </source>
</reference>
<dbReference type="AlphaFoldDB" id="A0A6G7WKF3"/>
<keyword evidence="9" id="KW-1185">Reference proteome</keyword>
<dbReference type="Pfam" id="PF00196">
    <property type="entry name" value="GerE"/>
    <property type="match status" value="1"/>
</dbReference>
<dbReference type="PROSITE" id="PS50043">
    <property type="entry name" value="HTH_LUXR_2"/>
    <property type="match status" value="1"/>
</dbReference>
<dbReference type="KEGG" id="jpo:G7058_08665"/>
<dbReference type="InterPro" id="IPR058245">
    <property type="entry name" value="NreC/VraR/RcsB-like_REC"/>
</dbReference>
<dbReference type="PRINTS" id="PR00038">
    <property type="entry name" value="HTHLUXR"/>
</dbReference>
<dbReference type="EMBL" id="CP049889">
    <property type="protein sequence ID" value="QIK52722.1"/>
    <property type="molecule type" value="Genomic_DNA"/>
</dbReference>
<dbReference type="InterPro" id="IPR000792">
    <property type="entry name" value="Tscrpt_reg_LuxR_C"/>
</dbReference>
<protein>
    <submittedName>
        <fullName evidence="8">Response regulator transcription factor</fullName>
    </submittedName>
</protein>
<evidence type="ECO:0000256" key="1">
    <source>
        <dbReference type="ARBA" id="ARBA00022553"/>
    </source>
</evidence>
<dbReference type="GO" id="GO:0003677">
    <property type="term" value="F:DNA binding"/>
    <property type="evidence" value="ECO:0007669"/>
    <property type="project" value="UniProtKB-KW"/>
</dbReference>
<sequence length="208" mass="23715">MLVDDHAILISGLKLLLQKRSSYQVVGVAEDGHKAIELYDKLKPDILLLDISLPGMDGLQVLKKIRSRYEQAKVIILTMYEDEEYVSLIMKAGASGYVPKVAVDEELYSAIDAVMGGYIYLRPKEMTTILKNKQSEEKINKMYATLSLREQEVLQWIVKGYTLTEIAGELLISIKTVDTYKTRIFNKLNLTKKSELVEFVTKHNLINR</sequence>
<dbReference type="InterPro" id="IPR016032">
    <property type="entry name" value="Sig_transdc_resp-reg_C-effctor"/>
</dbReference>
<evidence type="ECO:0000256" key="2">
    <source>
        <dbReference type="ARBA" id="ARBA00023015"/>
    </source>
</evidence>
<proteinExistence type="predicted"/>
<dbReference type="PROSITE" id="PS50110">
    <property type="entry name" value="RESPONSE_REGULATORY"/>
    <property type="match status" value="1"/>
</dbReference>
<dbReference type="InterPro" id="IPR011006">
    <property type="entry name" value="CheY-like_superfamily"/>
</dbReference>
<name>A0A6G7WKF3_9LACT</name>
<evidence type="ECO:0000256" key="3">
    <source>
        <dbReference type="ARBA" id="ARBA00023125"/>
    </source>
</evidence>
<evidence type="ECO:0000256" key="4">
    <source>
        <dbReference type="ARBA" id="ARBA00023163"/>
    </source>
</evidence>
<dbReference type="CDD" id="cd06170">
    <property type="entry name" value="LuxR_C_like"/>
    <property type="match status" value="1"/>
</dbReference>
<dbReference type="Proteomes" id="UP000501830">
    <property type="component" value="Chromosome"/>
</dbReference>
<feature type="modified residue" description="4-aspartylphosphate" evidence="5">
    <location>
        <position position="50"/>
    </location>
</feature>
<dbReference type="InterPro" id="IPR001789">
    <property type="entry name" value="Sig_transdc_resp-reg_receiver"/>
</dbReference>
<dbReference type="PANTHER" id="PTHR43214:SF43">
    <property type="entry name" value="TWO-COMPONENT RESPONSE REGULATOR"/>
    <property type="match status" value="1"/>
</dbReference>
<dbReference type="GO" id="GO:0000160">
    <property type="term" value="P:phosphorelay signal transduction system"/>
    <property type="evidence" value="ECO:0007669"/>
    <property type="project" value="InterPro"/>
</dbReference>
<gene>
    <name evidence="8" type="ORF">G7058_08665</name>
</gene>
<accession>A0A6G7WKF3</accession>
<dbReference type="Pfam" id="PF00072">
    <property type="entry name" value="Response_reg"/>
    <property type="match status" value="1"/>
</dbReference>
<keyword evidence="4" id="KW-0804">Transcription</keyword>
<dbReference type="Gene3D" id="3.40.50.2300">
    <property type="match status" value="1"/>
</dbReference>
<dbReference type="InterPro" id="IPR039420">
    <property type="entry name" value="WalR-like"/>
</dbReference>
<feature type="domain" description="Response regulatory" evidence="7">
    <location>
        <begin position="1"/>
        <end position="115"/>
    </location>
</feature>
<organism evidence="8 9">
    <name type="scientific">Jeotgalibaca porci</name>
    <dbReference type="NCBI Taxonomy" id="1868793"/>
    <lineage>
        <taxon>Bacteria</taxon>
        <taxon>Bacillati</taxon>
        <taxon>Bacillota</taxon>
        <taxon>Bacilli</taxon>
        <taxon>Lactobacillales</taxon>
        <taxon>Carnobacteriaceae</taxon>
        <taxon>Jeotgalibaca</taxon>
    </lineage>
</organism>
<dbReference type="CDD" id="cd17535">
    <property type="entry name" value="REC_NarL-like"/>
    <property type="match status" value="1"/>
</dbReference>
<dbReference type="PANTHER" id="PTHR43214">
    <property type="entry name" value="TWO-COMPONENT RESPONSE REGULATOR"/>
    <property type="match status" value="1"/>
</dbReference>
<keyword evidence="3" id="KW-0238">DNA-binding</keyword>
<feature type="domain" description="HTH luxR-type" evidence="6">
    <location>
        <begin position="139"/>
        <end position="204"/>
    </location>
</feature>
<evidence type="ECO:0000259" key="7">
    <source>
        <dbReference type="PROSITE" id="PS50110"/>
    </source>
</evidence>